<proteinExistence type="predicted"/>
<protein>
    <submittedName>
        <fullName evidence="1">Uncharacterized protein</fullName>
    </submittedName>
</protein>
<reference evidence="1" key="1">
    <citation type="journal article" date="2020" name="Nature">
        <title>Giant virus diversity and host interactions through global metagenomics.</title>
        <authorList>
            <person name="Schulz F."/>
            <person name="Roux S."/>
            <person name="Paez-Espino D."/>
            <person name="Jungbluth S."/>
            <person name="Walsh D.A."/>
            <person name="Denef V.J."/>
            <person name="McMahon K.D."/>
            <person name="Konstantinidis K.T."/>
            <person name="Eloe-Fadrosh E.A."/>
            <person name="Kyrpides N.C."/>
            <person name="Woyke T."/>
        </authorList>
    </citation>
    <scope>NUCLEOTIDE SEQUENCE</scope>
    <source>
        <strain evidence="1">GVMAG-M-3300023174-60</strain>
    </source>
</reference>
<evidence type="ECO:0000313" key="1">
    <source>
        <dbReference type="EMBL" id="QHT20460.1"/>
    </source>
</evidence>
<dbReference type="EMBL" id="MN739677">
    <property type="protein sequence ID" value="QHT20460.1"/>
    <property type="molecule type" value="Genomic_DNA"/>
</dbReference>
<dbReference type="AlphaFoldDB" id="A0A6C0DVR1"/>
<organism evidence="1">
    <name type="scientific">viral metagenome</name>
    <dbReference type="NCBI Taxonomy" id="1070528"/>
    <lineage>
        <taxon>unclassified sequences</taxon>
        <taxon>metagenomes</taxon>
        <taxon>organismal metagenomes</taxon>
    </lineage>
</organism>
<name>A0A6C0DVR1_9ZZZZ</name>
<accession>A0A6C0DVR1</accession>
<sequence length="60" mass="6733">MGIMMHRRTEVKTTKPRIVKPPITTLTPNISITIMPTTEAITTEMAVLPTDIKNPIYEPV</sequence>